<dbReference type="Pfam" id="PF03435">
    <property type="entry name" value="Sacchrp_dh_NADP"/>
    <property type="match status" value="1"/>
</dbReference>
<protein>
    <submittedName>
        <fullName evidence="2">Saccharopine dehydrogenase NADP-binding domain-containing protein</fullName>
    </submittedName>
</protein>
<proteinExistence type="predicted"/>
<dbReference type="PANTHER" id="PTHR43781:SF1">
    <property type="entry name" value="SACCHAROPINE DEHYDROGENASE"/>
    <property type="match status" value="1"/>
</dbReference>
<keyword evidence="3" id="KW-1185">Reference proteome</keyword>
<dbReference type="Proteomes" id="UP001139409">
    <property type="component" value="Unassembled WGS sequence"/>
</dbReference>
<reference evidence="2" key="1">
    <citation type="submission" date="2021-09" db="EMBL/GenBank/DDBJ databases">
        <title>Fulvivirga sp. isolated from coastal sediment.</title>
        <authorList>
            <person name="Yu H."/>
        </authorList>
    </citation>
    <scope>NUCLEOTIDE SEQUENCE</scope>
    <source>
        <strain evidence="2">1062</strain>
    </source>
</reference>
<accession>A0A9X1HVI6</accession>
<evidence type="ECO:0000259" key="1">
    <source>
        <dbReference type="Pfam" id="PF03435"/>
    </source>
</evidence>
<dbReference type="SUPFAM" id="SSF51735">
    <property type="entry name" value="NAD(P)-binding Rossmann-fold domains"/>
    <property type="match status" value="1"/>
</dbReference>
<dbReference type="AlphaFoldDB" id="A0A9X1HVI6"/>
<dbReference type="EMBL" id="JAIXNE010000006">
    <property type="protein sequence ID" value="MCA6078651.1"/>
    <property type="molecule type" value="Genomic_DNA"/>
</dbReference>
<dbReference type="InterPro" id="IPR005097">
    <property type="entry name" value="Sacchrp_dh_NADP-bd"/>
</dbReference>
<evidence type="ECO:0000313" key="2">
    <source>
        <dbReference type="EMBL" id="MCA6078651.1"/>
    </source>
</evidence>
<dbReference type="Gene3D" id="3.40.50.720">
    <property type="entry name" value="NAD(P)-binding Rossmann-like Domain"/>
    <property type="match status" value="1"/>
</dbReference>
<sequence>MISDGRILVYGAYGYTGRLIIAELKRVGINPVIAGRDEAKLSQLAKETELTFEVLDISDTSRFIRILKSTDILIHCAGPFVHTAEPVAEMCIGAECHYIDITGEYAVFEQLRALNEAAQKAKIMLLPGAGFDVVPSDCLAAHLASRLPGSDRLLLAFTSRGGGISRGTARTMVAGIPDGLVYRSEGILKKKPLGSATRITDFGNFKQLTVGISWGDISTAFFSTGIPNIEVYTGSTRGQVRFLKWAHRLRFLFKLGWVQQWLYSRIDKRPPGPGKEKREKARSFLYGEVSNTDNHCKQYLETPEGYTLTARSVVLITQKIMDGNFKVGYQTPSSAYGADLVLEIEGVNGWK</sequence>
<evidence type="ECO:0000313" key="3">
    <source>
        <dbReference type="Proteomes" id="UP001139409"/>
    </source>
</evidence>
<dbReference type="RefSeq" id="WP_225699506.1">
    <property type="nucleotide sequence ID" value="NZ_JAIXNE010000006.1"/>
</dbReference>
<comment type="caution">
    <text evidence="2">The sequence shown here is derived from an EMBL/GenBank/DDBJ whole genome shotgun (WGS) entry which is preliminary data.</text>
</comment>
<gene>
    <name evidence="2" type="ORF">LDX50_27505</name>
</gene>
<feature type="domain" description="Saccharopine dehydrogenase NADP binding" evidence="1">
    <location>
        <begin position="7"/>
        <end position="125"/>
    </location>
</feature>
<organism evidence="2 3">
    <name type="scientific">Fulvivirga sedimenti</name>
    <dbReference type="NCBI Taxonomy" id="2879465"/>
    <lineage>
        <taxon>Bacteria</taxon>
        <taxon>Pseudomonadati</taxon>
        <taxon>Bacteroidota</taxon>
        <taxon>Cytophagia</taxon>
        <taxon>Cytophagales</taxon>
        <taxon>Fulvivirgaceae</taxon>
        <taxon>Fulvivirga</taxon>
    </lineage>
</organism>
<name>A0A9X1HVI6_9BACT</name>
<dbReference type="PANTHER" id="PTHR43781">
    <property type="entry name" value="SACCHAROPINE DEHYDROGENASE"/>
    <property type="match status" value="1"/>
</dbReference>
<dbReference type="InterPro" id="IPR036291">
    <property type="entry name" value="NAD(P)-bd_dom_sf"/>
</dbReference>